<evidence type="ECO:0000256" key="8">
    <source>
        <dbReference type="ARBA" id="ARBA00023052"/>
    </source>
</evidence>
<dbReference type="PANTHER" id="PTHR43522">
    <property type="entry name" value="TRANSKETOLASE"/>
    <property type="match status" value="1"/>
</dbReference>
<dbReference type="EC" id="2.2.1.1" evidence="4"/>
<dbReference type="Gene3D" id="3.40.50.920">
    <property type="match status" value="1"/>
</dbReference>
<evidence type="ECO:0000256" key="2">
    <source>
        <dbReference type="ARBA" id="ARBA00001964"/>
    </source>
</evidence>
<keyword evidence="8" id="KW-0786">Thiamine pyrophosphate</keyword>
<dbReference type="SMART" id="SM00861">
    <property type="entry name" value="Transket_pyr"/>
    <property type="match status" value="1"/>
</dbReference>
<dbReference type="AlphaFoldDB" id="A0A0S7XIX1"/>
<comment type="caution">
    <text evidence="10">The sequence shown here is derived from an EMBL/GenBank/DDBJ whole genome shotgun (WGS) entry which is preliminary data.</text>
</comment>
<comment type="similarity">
    <text evidence="3">Belongs to the transketolase family.</text>
</comment>
<evidence type="ECO:0000256" key="1">
    <source>
        <dbReference type="ARBA" id="ARBA00001946"/>
    </source>
</evidence>
<comment type="cofactor">
    <cofactor evidence="1">
        <name>Mg(2+)</name>
        <dbReference type="ChEBI" id="CHEBI:18420"/>
    </cofactor>
</comment>
<sequence>RSLPDDLESKLLACLEPEKVATRKASGTVLQTAAELVPWLVGGSADLAPSTNTLLKAESSVAAGRFNGRNLHFGVREHAMGAVLNGMSLYGGWIPYGATFLVFSDYMRPAVRLAAMMRRQTIYVFSHDSILIGEDGPTHQPIEHLAGLRAIPNLVVIRPADGPETAIAWATALRRKDGPTALILTRQSLPPIERPPAADASGLKQGGYLLLDCDGSPDVLLIGGGSELHLLVDVWKRLGDAGRAARVISMPSLELFGMQPQSYRETVLPPTCRRRVVVEAANAECWRAVAEADGVIIGIDRFGASAPYAVLAERFGFTADAIYARVAEYLSDQRGD</sequence>
<accession>A0A0S7XIX1</accession>
<comment type="cofactor">
    <cofactor evidence="2">
        <name>thiamine diphosphate</name>
        <dbReference type="ChEBI" id="CHEBI:58937"/>
    </cofactor>
</comment>
<evidence type="ECO:0000313" key="10">
    <source>
        <dbReference type="EMBL" id="KPJ62175.1"/>
    </source>
</evidence>
<protein>
    <recommendedName>
        <fullName evidence="4">transketolase</fullName>
        <ecNumber evidence="4">2.2.1.1</ecNumber>
    </recommendedName>
</protein>
<evidence type="ECO:0000256" key="3">
    <source>
        <dbReference type="ARBA" id="ARBA00007131"/>
    </source>
</evidence>
<dbReference type="PATRIC" id="fig|1704032.3.peg.954"/>
<dbReference type="GO" id="GO:0046872">
    <property type="term" value="F:metal ion binding"/>
    <property type="evidence" value="ECO:0007669"/>
    <property type="project" value="UniProtKB-KW"/>
</dbReference>
<dbReference type="InterPro" id="IPR020826">
    <property type="entry name" value="Transketolase_BS"/>
</dbReference>
<evidence type="ECO:0000259" key="9">
    <source>
        <dbReference type="SMART" id="SM00861"/>
    </source>
</evidence>
<dbReference type="EMBL" id="LIZY01000128">
    <property type="protein sequence ID" value="KPJ62175.1"/>
    <property type="molecule type" value="Genomic_DNA"/>
</dbReference>
<dbReference type="Pfam" id="PF02779">
    <property type="entry name" value="Transket_pyr"/>
    <property type="match status" value="1"/>
</dbReference>
<feature type="non-terminal residue" evidence="10">
    <location>
        <position position="1"/>
    </location>
</feature>
<keyword evidence="6" id="KW-0479">Metal-binding</keyword>
<proteinExistence type="inferred from homology"/>
<dbReference type="Proteomes" id="UP000052020">
    <property type="component" value="Unassembled WGS sequence"/>
</dbReference>
<organism evidence="10 11">
    <name type="scientific">candidate division KD3-62 bacterium DG_56</name>
    <dbReference type="NCBI Taxonomy" id="1704032"/>
    <lineage>
        <taxon>Bacteria</taxon>
        <taxon>candidate division KD3-62</taxon>
    </lineage>
</organism>
<keyword evidence="5" id="KW-0808">Transferase</keyword>
<dbReference type="PROSITE" id="PS00802">
    <property type="entry name" value="TRANSKETOLASE_2"/>
    <property type="match status" value="1"/>
</dbReference>
<name>A0A0S7XIX1_9BACT</name>
<dbReference type="PANTHER" id="PTHR43522:SF2">
    <property type="entry name" value="TRANSKETOLASE 1-RELATED"/>
    <property type="match status" value="1"/>
</dbReference>
<evidence type="ECO:0000256" key="6">
    <source>
        <dbReference type="ARBA" id="ARBA00022723"/>
    </source>
</evidence>
<dbReference type="FunFam" id="3.40.50.970:FF:000003">
    <property type="entry name" value="Transketolase"/>
    <property type="match status" value="1"/>
</dbReference>
<gene>
    <name evidence="10" type="ORF">AMK68_05250</name>
</gene>
<dbReference type="CDD" id="cd07033">
    <property type="entry name" value="TPP_PYR_DXS_TK_like"/>
    <property type="match status" value="1"/>
</dbReference>
<dbReference type="SUPFAM" id="SSF52922">
    <property type="entry name" value="TK C-terminal domain-like"/>
    <property type="match status" value="1"/>
</dbReference>
<keyword evidence="7" id="KW-0460">Magnesium</keyword>
<dbReference type="Pfam" id="PF22613">
    <property type="entry name" value="Transketolase_C_1"/>
    <property type="match status" value="1"/>
</dbReference>
<dbReference type="GO" id="GO:0004802">
    <property type="term" value="F:transketolase activity"/>
    <property type="evidence" value="ECO:0007669"/>
    <property type="project" value="UniProtKB-EC"/>
</dbReference>
<evidence type="ECO:0000313" key="11">
    <source>
        <dbReference type="Proteomes" id="UP000052020"/>
    </source>
</evidence>
<dbReference type="InterPro" id="IPR009014">
    <property type="entry name" value="Transketo_C/PFOR_II"/>
</dbReference>
<evidence type="ECO:0000256" key="5">
    <source>
        <dbReference type="ARBA" id="ARBA00022679"/>
    </source>
</evidence>
<evidence type="ECO:0000256" key="4">
    <source>
        <dbReference type="ARBA" id="ARBA00013152"/>
    </source>
</evidence>
<dbReference type="SUPFAM" id="SSF52518">
    <property type="entry name" value="Thiamin diphosphate-binding fold (THDP-binding)"/>
    <property type="match status" value="1"/>
</dbReference>
<dbReference type="InterPro" id="IPR005475">
    <property type="entry name" value="Transketolase-like_Pyr-bd"/>
</dbReference>
<feature type="domain" description="Transketolase-like pyrimidine-binding" evidence="9">
    <location>
        <begin position="20"/>
        <end position="192"/>
    </location>
</feature>
<dbReference type="Gene3D" id="3.40.50.970">
    <property type="match status" value="1"/>
</dbReference>
<dbReference type="InterPro" id="IPR029061">
    <property type="entry name" value="THDP-binding"/>
</dbReference>
<dbReference type="InterPro" id="IPR033247">
    <property type="entry name" value="Transketolase_fam"/>
</dbReference>
<dbReference type="InterPro" id="IPR055152">
    <property type="entry name" value="Transketolase-like_C_2"/>
</dbReference>
<dbReference type="GO" id="GO:0006098">
    <property type="term" value="P:pentose-phosphate shunt"/>
    <property type="evidence" value="ECO:0007669"/>
    <property type="project" value="TreeGrafter"/>
</dbReference>
<dbReference type="GO" id="GO:0005829">
    <property type="term" value="C:cytosol"/>
    <property type="evidence" value="ECO:0007669"/>
    <property type="project" value="TreeGrafter"/>
</dbReference>
<evidence type="ECO:0000256" key="7">
    <source>
        <dbReference type="ARBA" id="ARBA00022842"/>
    </source>
</evidence>
<reference evidence="10 11" key="1">
    <citation type="journal article" date="2015" name="Microbiome">
        <title>Genomic resolution of linkages in carbon, nitrogen, and sulfur cycling among widespread estuary sediment bacteria.</title>
        <authorList>
            <person name="Baker B.J."/>
            <person name="Lazar C.S."/>
            <person name="Teske A.P."/>
            <person name="Dick G.J."/>
        </authorList>
    </citation>
    <scope>NUCLEOTIDE SEQUENCE [LARGE SCALE GENOMIC DNA]</scope>
    <source>
        <strain evidence="10">DG_56</strain>
    </source>
</reference>